<dbReference type="InterPro" id="IPR008011">
    <property type="entry name" value="Complex1_LYR_dom"/>
</dbReference>
<sequence length="282" mass="32393">MHKVVAPKFSSIHGFACRALYRALLRQCNKLPSTAPTLVAVTPHVRDRFRRYKNLQSPSQTANALKAGYEALDLLHSASQGNQGNSQLIRTILAESQSIKEQKSKMQMVLEERSRAAKKARKPSEKEKKREESRRFQEMTESRHPDTASILSRPRPVVNGRRHVPVLINARGVPYLRIKKPQPKILSGIIRTKLAKRWKRIERRERLETELLFGQDEDHWDRLTIGQQPETWASEIASALQETREVILSNDTKNRELAVAMWNVVLAERKLAEEEKPKSAET</sequence>
<feature type="compositionally biased region" description="Basic and acidic residues" evidence="1">
    <location>
        <begin position="122"/>
        <end position="146"/>
    </location>
</feature>
<organism evidence="3 4">
    <name type="scientific">Aspergillus ochraceoroseus</name>
    <dbReference type="NCBI Taxonomy" id="138278"/>
    <lineage>
        <taxon>Eukaryota</taxon>
        <taxon>Fungi</taxon>
        <taxon>Dikarya</taxon>
        <taxon>Ascomycota</taxon>
        <taxon>Pezizomycotina</taxon>
        <taxon>Eurotiomycetes</taxon>
        <taxon>Eurotiomycetidae</taxon>
        <taxon>Eurotiales</taxon>
        <taxon>Aspergillaceae</taxon>
        <taxon>Aspergillus</taxon>
        <taxon>Aspergillus subgen. Nidulantes</taxon>
    </lineage>
</organism>
<dbReference type="Proteomes" id="UP000034947">
    <property type="component" value="Unassembled WGS sequence"/>
</dbReference>
<evidence type="ECO:0000313" key="3">
    <source>
        <dbReference type="EMBL" id="KKK14250.1"/>
    </source>
</evidence>
<dbReference type="OrthoDB" id="6508832at2759"/>
<reference evidence="3 4" key="1">
    <citation type="submission" date="2015-02" db="EMBL/GenBank/DDBJ databases">
        <title>Draft Genome Sequences of Two Closely-Related Aflatoxigenic Aspergillus Species Obtained from the Cote d'Ivoire.</title>
        <authorList>
            <person name="Moore G.G."/>
            <person name="Beltz S.B."/>
            <person name="Mack B.M."/>
        </authorList>
    </citation>
    <scope>NUCLEOTIDE SEQUENCE [LARGE SCALE GENOMIC DNA]</scope>
    <source>
        <strain evidence="3 4">SRRC1432</strain>
    </source>
</reference>
<comment type="caution">
    <text evidence="3">The sequence shown here is derived from an EMBL/GenBank/DDBJ whole genome shotgun (WGS) entry which is preliminary data.</text>
</comment>
<protein>
    <recommendedName>
        <fullName evidence="2">Complex 1 LYR protein domain-containing protein</fullName>
    </recommendedName>
</protein>
<evidence type="ECO:0000313" key="4">
    <source>
        <dbReference type="Proteomes" id="UP000034947"/>
    </source>
</evidence>
<gene>
    <name evidence="3" type="ORF">AOCH_001432</name>
</gene>
<evidence type="ECO:0000256" key="1">
    <source>
        <dbReference type="SAM" id="MobiDB-lite"/>
    </source>
</evidence>
<feature type="compositionally biased region" description="Basic and acidic residues" evidence="1">
    <location>
        <begin position="104"/>
        <end position="115"/>
    </location>
</feature>
<dbReference type="AlphaFoldDB" id="A0A0F8W8S5"/>
<name>A0A0F8W8S5_9EURO</name>
<dbReference type="EMBL" id="JYKN01003034">
    <property type="protein sequence ID" value="KKK14250.1"/>
    <property type="molecule type" value="Genomic_DNA"/>
</dbReference>
<evidence type="ECO:0000259" key="2">
    <source>
        <dbReference type="Pfam" id="PF05347"/>
    </source>
</evidence>
<dbReference type="CDD" id="cd20273">
    <property type="entry name" value="Complex1_LYR_unchar"/>
    <property type="match status" value="1"/>
</dbReference>
<keyword evidence="4" id="KW-1185">Reference proteome</keyword>
<accession>A0A0F8W8S5</accession>
<feature type="domain" description="Complex 1 LYR protein" evidence="2">
    <location>
        <begin position="17"/>
        <end position="73"/>
    </location>
</feature>
<dbReference type="InterPro" id="IPR046896">
    <property type="entry name" value="Cup1-like_N"/>
</dbReference>
<feature type="region of interest" description="Disordered" evidence="1">
    <location>
        <begin position="104"/>
        <end position="153"/>
    </location>
</feature>
<proteinExistence type="predicted"/>
<dbReference type="VEuPathDB" id="FungiDB:P175DRAFT_0535286"/>
<dbReference type="Pfam" id="PF05347">
    <property type="entry name" value="Complex1_LYR"/>
    <property type="match status" value="1"/>
</dbReference>